<dbReference type="PANTHER" id="PTHR43046">
    <property type="entry name" value="GDP-MANNOSE MANNOSYL HYDROLASE"/>
    <property type="match status" value="1"/>
</dbReference>
<reference evidence="4 5" key="1">
    <citation type="submission" date="2016-12" db="EMBL/GenBank/DDBJ databases">
        <title>Genomic comparison of strains in the 'Actinomyces naeslundii' group.</title>
        <authorList>
            <person name="Mughal S.R."/>
            <person name="Do T."/>
            <person name="Gilbert S.C."/>
            <person name="Witherden E.A."/>
            <person name="Didelot X."/>
            <person name="Beighton D."/>
        </authorList>
    </citation>
    <scope>NUCLEOTIDE SEQUENCE [LARGE SCALE GENOMIC DNA]</scope>
    <source>
        <strain evidence="4 5">S64C</strain>
    </source>
</reference>
<evidence type="ECO:0000256" key="1">
    <source>
        <dbReference type="ARBA" id="ARBA00001946"/>
    </source>
</evidence>
<dbReference type="InterPro" id="IPR000086">
    <property type="entry name" value="NUDIX_hydrolase_dom"/>
</dbReference>
<dbReference type="Pfam" id="PF00293">
    <property type="entry name" value="NUDIX"/>
    <property type="match status" value="1"/>
</dbReference>
<evidence type="ECO:0000313" key="5">
    <source>
        <dbReference type="Proteomes" id="UP000185736"/>
    </source>
</evidence>
<keyword evidence="2 4" id="KW-0378">Hydrolase</keyword>
<dbReference type="GO" id="GO:0016787">
    <property type="term" value="F:hydrolase activity"/>
    <property type="evidence" value="ECO:0007669"/>
    <property type="project" value="UniProtKB-KW"/>
</dbReference>
<dbReference type="PROSITE" id="PS51462">
    <property type="entry name" value="NUDIX"/>
    <property type="match status" value="1"/>
</dbReference>
<evidence type="ECO:0000313" key="4">
    <source>
        <dbReference type="EMBL" id="OLL14475.1"/>
    </source>
</evidence>
<dbReference type="Proteomes" id="UP000185736">
    <property type="component" value="Unassembled WGS sequence"/>
</dbReference>
<gene>
    <name evidence="4" type="ORF">BKH32_08340</name>
</gene>
<protein>
    <submittedName>
        <fullName evidence="4">NUDIX hydrolase</fullName>
    </submittedName>
</protein>
<comment type="cofactor">
    <cofactor evidence="1">
        <name>Mg(2+)</name>
        <dbReference type="ChEBI" id="CHEBI:18420"/>
    </cofactor>
</comment>
<evidence type="ECO:0000259" key="3">
    <source>
        <dbReference type="PROSITE" id="PS51462"/>
    </source>
</evidence>
<dbReference type="AlphaFoldDB" id="A0A1Q8I029"/>
<dbReference type="SUPFAM" id="SSF55811">
    <property type="entry name" value="Nudix"/>
    <property type="match status" value="1"/>
</dbReference>
<organism evidence="4 5">
    <name type="scientific">Actinomyces oris</name>
    <dbReference type="NCBI Taxonomy" id="544580"/>
    <lineage>
        <taxon>Bacteria</taxon>
        <taxon>Bacillati</taxon>
        <taxon>Actinomycetota</taxon>
        <taxon>Actinomycetes</taxon>
        <taxon>Actinomycetales</taxon>
        <taxon>Actinomycetaceae</taxon>
        <taxon>Actinomyces</taxon>
    </lineage>
</organism>
<proteinExistence type="predicted"/>
<dbReference type="PANTHER" id="PTHR43046:SF16">
    <property type="entry name" value="ADP-RIBOSE PYROPHOSPHATASE YJHB-RELATED"/>
    <property type="match status" value="1"/>
</dbReference>
<feature type="domain" description="Nudix hydrolase" evidence="3">
    <location>
        <begin position="19"/>
        <end position="155"/>
    </location>
</feature>
<sequence length="166" mass="17793">MATPEFIVSLRQRIGHDMLWLPGVSIVVVDDDGRLLLGRRADNGRWAVVSGIPEPGEQPAVAIRRECLEETGVDVEVLALTSVTAGEPFAFPNGDNCVFMDINFVGRARPGSADRAHVADDESTHVGWFAPDALPEPLLSSTPARIEAALAWLADPTSGARFHPAS</sequence>
<dbReference type="InterPro" id="IPR015797">
    <property type="entry name" value="NUDIX_hydrolase-like_dom_sf"/>
</dbReference>
<comment type="caution">
    <text evidence="4">The sequence shown here is derived from an EMBL/GenBank/DDBJ whole genome shotgun (WGS) entry which is preliminary data.</text>
</comment>
<dbReference type="Gene3D" id="3.90.79.10">
    <property type="entry name" value="Nucleoside Triphosphate Pyrophosphohydrolase"/>
    <property type="match status" value="1"/>
</dbReference>
<evidence type="ECO:0000256" key="2">
    <source>
        <dbReference type="ARBA" id="ARBA00022801"/>
    </source>
</evidence>
<accession>A0A1Q8I029</accession>
<name>A0A1Q8I029_9ACTO</name>
<dbReference type="RefSeq" id="WP_075249504.1">
    <property type="nucleotide sequence ID" value="NZ_MSGO01000036.1"/>
</dbReference>
<dbReference type="CDD" id="cd18879">
    <property type="entry name" value="NUDIX_Hydrolase"/>
    <property type="match status" value="1"/>
</dbReference>
<dbReference type="EMBL" id="MSGO01000036">
    <property type="protein sequence ID" value="OLL14475.1"/>
    <property type="molecule type" value="Genomic_DNA"/>
</dbReference>